<evidence type="ECO:0000256" key="6">
    <source>
        <dbReference type="ARBA" id="ARBA00022692"/>
    </source>
</evidence>
<feature type="domain" description="PapC-like C-terminal" evidence="11">
    <location>
        <begin position="784"/>
        <end position="847"/>
    </location>
</feature>
<dbReference type="Pfam" id="PF13953">
    <property type="entry name" value="PapC_C"/>
    <property type="match status" value="1"/>
</dbReference>
<dbReference type="SUPFAM" id="SSF141729">
    <property type="entry name" value="FimD N-terminal domain-like"/>
    <property type="match status" value="1"/>
</dbReference>
<dbReference type="EMBL" id="CP038469">
    <property type="protein sequence ID" value="QBX81212.1"/>
    <property type="molecule type" value="Genomic_DNA"/>
</dbReference>
<dbReference type="InterPro" id="IPR000015">
    <property type="entry name" value="Fimb_usher"/>
</dbReference>
<dbReference type="Gene3D" id="2.60.40.3110">
    <property type="match status" value="1"/>
</dbReference>
<dbReference type="InterPro" id="IPR042186">
    <property type="entry name" value="FimD_plug_dom"/>
</dbReference>
<dbReference type="PANTHER" id="PTHR30451:SF21">
    <property type="entry name" value="FIMBRIAL USHER DOMAIN-CONTAINING PROTEIN YDET-RELATED"/>
    <property type="match status" value="1"/>
</dbReference>
<dbReference type="InterPro" id="IPR018030">
    <property type="entry name" value="Fimbrial_membr_usher_CS"/>
</dbReference>
<dbReference type="Pfam" id="PF00577">
    <property type="entry name" value="Usher"/>
    <property type="match status" value="1"/>
</dbReference>
<keyword evidence="8 10" id="KW-0472">Membrane</keyword>
<keyword evidence="3 10" id="KW-0813">Transport</keyword>
<gene>
    <name evidence="13" type="ORF">E4Z61_12910</name>
</gene>
<dbReference type="InterPro" id="IPR037224">
    <property type="entry name" value="PapC_N_sf"/>
</dbReference>
<evidence type="ECO:0000256" key="9">
    <source>
        <dbReference type="ARBA" id="ARBA00023237"/>
    </source>
</evidence>
<name>A0ABX5T6N8_9ENTR</name>
<evidence type="ECO:0000256" key="4">
    <source>
        <dbReference type="ARBA" id="ARBA00022452"/>
    </source>
</evidence>
<feature type="domain" description="PapC N-terminal" evidence="12">
    <location>
        <begin position="40"/>
        <end position="183"/>
    </location>
</feature>
<dbReference type="Gene3D" id="2.60.40.2070">
    <property type="match status" value="1"/>
</dbReference>
<dbReference type="Gene3D" id="3.10.20.410">
    <property type="match status" value="1"/>
</dbReference>
<accession>A0ABX5T6N8</accession>
<evidence type="ECO:0000256" key="2">
    <source>
        <dbReference type="ARBA" id="ARBA00008064"/>
    </source>
</evidence>
<dbReference type="PANTHER" id="PTHR30451">
    <property type="entry name" value="OUTER MEMBRANE USHER PROTEIN"/>
    <property type="match status" value="1"/>
</dbReference>
<organism evidence="13 14">
    <name type="scientific">Citrobacter tructae</name>
    <dbReference type="NCBI Taxonomy" id="2562449"/>
    <lineage>
        <taxon>Bacteria</taxon>
        <taxon>Pseudomonadati</taxon>
        <taxon>Pseudomonadota</taxon>
        <taxon>Gammaproteobacteria</taxon>
        <taxon>Enterobacterales</taxon>
        <taxon>Enterobacteriaceae</taxon>
        <taxon>Citrobacter</taxon>
    </lineage>
</organism>
<evidence type="ECO:0000256" key="7">
    <source>
        <dbReference type="ARBA" id="ARBA00022729"/>
    </source>
</evidence>
<dbReference type="RefSeq" id="WP_135323117.1">
    <property type="nucleotide sequence ID" value="NZ_CP038469.1"/>
</dbReference>
<evidence type="ECO:0000256" key="1">
    <source>
        <dbReference type="ARBA" id="ARBA00004571"/>
    </source>
</evidence>
<evidence type="ECO:0000256" key="10">
    <source>
        <dbReference type="RuleBase" id="RU003884"/>
    </source>
</evidence>
<keyword evidence="6 10" id="KW-0812">Transmembrane</keyword>
<evidence type="ECO:0000259" key="11">
    <source>
        <dbReference type="Pfam" id="PF13953"/>
    </source>
</evidence>
<dbReference type="InterPro" id="IPR043142">
    <property type="entry name" value="PapC-like_C_sf"/>
</dbReference>
<evidence type="ECO:0000313" key="14">
    <source>
        <dbReference type="Proteomes" id="UP000296284"/>
    </source>
</evidence>
<evidence type="ECO:0000256" key="5">
    <source>
        <dbReference type="ARBA" id="ARBA00022558"/>
    </source>
</evidence>
<keyword evidence="5 10" id="KW-1029">Fimbrium biogenesis</keyword>
<comment type="similarity">
    <text evidence="2 10">Belongs to the fimbrial export usher family.</text>
</comment>
<protein>
    <submittedName>
        <fullName evidence="13">Fimbrial protein</fullName>
    </submittedName>
</protein>
<comment type="subcellular location">
    <subcellularLocation>
        <location evidence="1 10">Cell outer membrane</location>
        <topology evidence="1 10">Multi-pass membrane protein</topology>
    </subcellularLocation>
</comment>
<dbReference type="PROSITE" id="PS01151">
    <property type="entry name" value="FIMBRIAL_USHER"/>
    <property type="match status" value="1"/>
</dbReference>
<dbReference type="Pfam" id="PF13954">
    <property type="entry name" value="PapC_N"/>
    <property type="match status" value="1"/>
</dbReference>
<keyword evidence="7" id="KW-0732">Signal</keyword>
<proteinExistence type="inferred from homology"/>
<dbReference type="NCBIfam" id="NF011740">
    <property type="entry name" value="PRK15193.1"/>
    <property type="match status" value="1"/>
</dbReference>
<sequence length="862" mass="94776">MNHSKGIRRDYLCEAARQSLSFFLLAYCAIPAASQAESLHFDPAFLSDDPSAVAALDQFEKGISQPPGRYRVDLWLNSQRIDTRDVVFVLRQDALAPCFTELQLSEMGVNVGQLSAFHASEKTGECLALTDAVADSVADYNVNQQTLKITIPQALIKPNARGYIAPEKWDNGIPAFLLNYQYHGSSGYGAWAGDDGFLNIQSGLNLGPWRLRDYSTYTYQHGNDSESQADWQHISTAITRPIIALRSALTLGDTYTDGQIFESVNLRGAQLSSDDSMYPDSQRGFAPTVHGVAKSNAQVTVRQNSYVIYQTYVPAGAFVIDDLYPTSSSGDLEVTVKEADGSENQYIVPYAAVPYLQREGHLQYNMAVGKYNSNDSQQETPTIAQGQFFWGMPLNTTLYGGAQWSENYRAEALGFGFNLGMLGAISLDAIHADSILPDDSKHSGESYRFLYSKTLEATNTHFQLAGYRYSTKNYYTLEDTTWRHMKGDRSSFNEDDDDIRTLQNTYDLYQNQRAQVQLNISQSFDEYGSLYLNANRQDYWNSDEKNTSIQLGYSSSLKSINYSLNYSYSHTSGAEDDRILSLNISIPLSQLLAGDTRYDRRSNSAWLGFNNSSDNSGRVTNAMTLSGNLLDDHTLNYSLQQGIVNQGVGYSGNASLSYRAAKAQANVAYSYDRNSQRVNYGLQGSLLAHANGITLSQSLGDTNVLVKAPGAEGVALENATGIRTDSRGYAVIPWATAYRENRVALRATDLGDNIEVDNNIAYVVPTKGAIVRAEFTARVGWRGLITLIHDGRSVPFGATVTLDNDAGTSIVGDEGQVFLGGLPATGQLLARWGNDANQQCKATFTLPIDNAVPVIQTQAECL</sequence>
<keyword evidence="9 10" id="KW-0998">Cell outer membrane</keyword>
<dbReference type="InterPro" id="IPR025885">
    <property type="entry name" value="PapC_N"/>
</dbReference>
<keyword evidence="4" id="KW-1134">Transmembrane beta strand</keyword>
<evidence type="ECO:0000313" key="13">
    <source>
        <dbReference type="EMBL" id="QBX81212.1"/>
    </source>
</evidence>
<keyword evidence="14" id="KW-1185">Reference proteome</keyword>
<evidence type="ECO:0000259" key="12">
    <source>
        <dbReference type="Pfam" id="PF13954"/>
    </source>
</evidence>
<evidence type="ECO:0000256" key="3">
    <source>
        <dbReference type="ARBA" id="ARBA00022448"/>
    </source>
</evidence>
<dbReference type="InterPro" id="IPR025949">
    <property type="entry name" value="PapC-like_C"/>
</dbReference>
<reference evidence="13 14" key="1">
    <citation type="submission" date="2019-03" db="EMBL/GenBank/DDBJ databases">
        <title>Complete genome sequence of Citrobacter sp. SNU WT2 isolated from diseased rainbow trout.</title>
        <authorList>
            <person name="Oh W.T."/>
            <person name="Park S.C."/>
        </authorList>
    </citation>
    <scope>NUCLEOTIDE SEQUENCE [LARGE SCALE GENOMIC DNA]</scope>
    <source>
        <strain evidence="13 14">SNU WT2</strain>
    </source>
</reference>
<dbReference type="Proteomes" id="UP000296284">
    <property type="component" value="Chromosome"/>
</dbReference>
<evidence type="ECO:0000256" key="8">
    <source>
        <dbReference type="ARBA" id="ARBA00023136"/>
    </source>
</evidence>
<dbReference type="Gene3D" id="2.60.40.2610">
    <property type="entry name" value="Outer membrane usher protein FimD, plug domain"/>
    <property type="match status" value="1"/>
</dbReference>